<comment type="similarity">
    <text evidence="2 9">Belongs to the intercrine beta (chemokine CC) family.</text>
</comment>
<organism evidence="11 12">
    <name type="scientific">Channa argus</name>
    <name type="common">Northern snakehead</name>
    <name type="synonym">Ophicephalus argus</name>
    <dbReference type="NCBI Taxonomy" id="215402"/>
    <lineage>
        <taxon>Eukaryota</taxon>
        <taxon>Metazoa</taxon>
        <taxon>Chordata</taxon>
        <taxon>Craniata</taxon>
        <taxon>Vertebrata</taxon>
        <taxon>Euteleostomi</taxon>
        <taxon>Actinopterygii</taxon>
        <taxon>Neopterygii</taxon>
        <taxon>Teleostei</taxon>
        <taxon>Neoteleostei</taxon>
        <taxon>Acanthomorphata</taxon>
        <taxon>Anabantaria</taxon>
        <taxon>Anabantiformes</taxon>
        <taxon>Channoidei</taxon>
        <taxon>Channidae</taxon>
        <taxon>Channa</taxon>
    </lineage>
</organism>
<evidence type="ECO:0000259" key="10">
    <source>
        <dbReference type="SMART" id="SM00199"/>
    </source>
</evidence>
<dbReference type="InterPro" id="IPR000827">
    <property type="entry name" value="Chemokine_CC_CS"/>
</dbReference>
<gene>
    <name evidence="11" type="ORF">EXN66_Car018415</name>
</gene>
<keyword evidence="9" id="KW-0145">Chemotaxis</keyword>
<reference evidence="12" key="2">
    <citation type="submission" date="2019-02" db="EMBL/GenBank/DDBJ databases">
        <title>Opniocepnalus argus Var Kimnra genome.</title>
        <authorList>
            <person name="Zhou C."/>
            <person name="Xiao S."/>
        </authorList>
    </citation>
    <scope>NUCLEOTIDE SEQUENCE [LARGE SCALE GENOMIC DNA]</scope>
</reference>
<keyword evidence="5 9" id="KW-0732">Signal</keyword>
<sequence length="109" mass="12124">MMTMMKNPMILVACTLLFASLVVLSSQSSFGPSECCFRYRNAVLPKKSVVYYKYTDVLCPMEGVLFTMKNGGEICADPSKEWVKNIIEAKKRANNKKVNNPSGTESSVN</sequence>
<keyword evidence="12" id="KW-1185">Reference proteome</keyword>
<feature type="chain" id="PRO_5026376006" description="C-C motif chemokine" evidence="9">
    <location>
        <begin position="26"/>
        <end position="109"/>
    </location>
</feature>
<dbReference type="InterPro" id="IPR001811">
    <property type="entry name" value="Chemokine_IL8-like_dom"/>
</dbReference>
<dbReference type="PROSITE" id="PS00472">
    <property type="entry name" value="SMALL_CYTOKINES_CC"/>
    <property type="match status" value="1"/>
</dbReference>
<dbReference type="GO" id="GO:0005615">
    <property type="term" value="C:extracellular space"/>
    <property type="evidence" value="ECO:0007669"/>
    <property type="project" value="UniProtKB-KW"/>
</dbReference>
<accession>A0A6G1QJT5</accession>
<evidence type="ECO:0000256" key="1">
    <source>
        <dbReference type="ARBA" id="ARBA00004613"/>
    </source>
</evidence>
<evidence type="ECO:0000256" key="2">
    <source>
        <dbReference type="ARBA" id="ARBA00010868"/>
    </source>
</evidence>
<dbReference type="Gene3D" id="2.40.50.40">
    <property type="match status" value="1"/>
</dbReference>
<feature type="domain" description="Chemokine interleukin-8-like" evidence="10">
    <location>
        <begin position="32"/>
        <end position="90"/>
    </location>
</feature>
<keyword evidence="4 9" id="KW-0964">Secreted</keyword>
<feature type="signal peptide" evidence="9">
    <location>
        <begin position="1"/>
        <end position="25"/>
    </location>
</feature>
<protein>
    <recommendedName>
        <fullName evidence="9">C-C motif chemokine</fullName>
    </recommendedName>
</protein>
<dbReference type="InterPro" id="IPR039809">
    <property type="entry name" value="Chemokine_b/g/d"/>
</dbReference>
<evidence type="ECO:0000313" key="12">
    <source>
        <dbReference type="Proteomes" id="UP000503349"/>
    </source>
</evidence>
<comment type="function">
    <text evidence="7">Monokine with inflammatory and chemokinetic properties. Binds to CCR1, CCR4 and CCR5. One of the major HIV-suppressive factors produced by CD8+ T-cells. Recombinant MIP-1-alpha induces a dose-dependent inhibition of different strains of HIV-1, HIV-2, and simian immunodeficiency virus (SIV).</text>
</comment>
<keyword evidence="6" id="KW-1015">Disulfide bond</keyword>
<dbReference type="PANTHER" id="PTHR12015:SF183">
    <property type="entry name" value="C-C MOTIF CHEMOKINE 3"/>
    <property type="match status" value="1"/>
</dbReference>
<reference evidence="11 12" key="1">
    <citation type="submission" date="2019-02" db="EMBL/GenBank/DDBJ databases">
        <title>Opniocepnalus argus genome.</title>
        <authorList>
            <person name="Zhou C."/>
            <person name="Xiao S."/>
        </authorList>
    </citation>
    <scope>NUCLEOTIDE SEQUENCE [LARGE SCALE GENOMIC DNA]</scope>
    <source>
        <strain evidence="11">OARG1902GOOAL</strain>
        <tissue evidence="11">Muscle</tissue>
    </source>
</reference>
<dbReference type="PANTHER" id="PTHR12015">
    <property type="entry name" value="SMALL INDUCIBLE CYTOKINE A"/>
    <property type="match status" value="1"/>
</dbReference>
<comment type="subcellular location">
    <subcellularLocation>
        <location evidence="1 9">Secreted</location>
    </subcellularLocation>
</comment>
<dbReference type="InterPro" id="IPR036048">
    <property type="entry name" value="Interleukin_8-like_sf"/>
</dbReference>
<comment type="subunit">
    <text evidence="8">Self-associates. Also heterodimer of MIP-1-alpha(4-69) and MIP-1-beta(3-69). Interacts with CCR1.</text>
</comment>
<evidence type="ECO:0000313" key="11">
    <source>
        <dbReference type="EMBL" id="KAF3702727.1"/>
    </source>
</evidence>
<dbReference type="Proteomes" id="UP000503349">
    <property type="component" value="Chromosome 18"/>
</dbReference>
<dbReference type="Pfam" id="PF00048">
    <property type="entry name" value="IL8"/>
    <property type="match status" value="1"/>
</dbReference>
<dbReference type="OrthoDB" id="9447832at2759"/>
<dbReference type="AlphaFoldDB" id="A0A6G1QJT5"/>
<evidence type="ECO:0000256" key="8">
    <source>
        <dbReference type="ARBA" id="ARBA00046726"/>
    </source>
</evidence>
<keyword evidence="3 9" id="KW-0202">Cytokine</keyword>
<evidence type="ECO:0000256" key="7">
    <source>
        <dbReference type="ARBA" id="ARBA00044740"/>
    </source>
</evidence>
<dbReference type="SMART" id="SM00199">
    <property type="entry name" value="SCY"/>
    <property type="match status" value="1"/>
</dbReference>
<dbReference type="EMBL" id="CM015729">
    <property type="protein sequence ID" value="KAF3702727.1"/>
    <property type="molecule type" value="Genomic_DNA"/>
</dbReference>
<evidence type="ECO:0000256" key="5">
    <source>
        <dbReference type="ARBA" id="ARBA00022729"/>
    </source>
</evidence>
<evidence type="ECO:0000256" key="4">
    <source>
        <dbReference type="ARBA" id="ARBA00022525"/>
    </source>
</evidence>
<evidence type="ECO:0000256" key="3">
    <source>
        <dbReference type="ARBA" id="ARBA00022514"/>
    </source>
</evidence>
<dbReference type="GO" id="GO:0006955">
    <property type="term" value="P:immune response"/>
    <property type="evidence" value="ECO:0007669"/>
    <property type="project" value="InterPro"/>
</dbReference>
<proteinExistence type="inferred from homology"/>
<dbReference type="CDD" id="cd00272">
    <property type="entry name" value="Chemokine_CC"/>
    <property type="match status" value="1"/>
</dbReference>
<evidence type="ECO:0000256" key="6">
    <source>
        <dbReference type="ARBA" id="ARBA00023157"/>
    </source>
</evidence>
<evidence type="ECO:0000256" key="9">
    <source>
        <dbReference type="RuleBase" id="RU361150"/>
    </source>
</evidence>
<dbReference type="SUPFAM" id="SSF54117">
    <property type="entry name" value="Interleukin 8-like chemokines"/>
    <property type="match status" value="1"/>
</dbReference>
<name>A0A6G1QJT5_CHAAH</name>
<dbReference type="GO" id="GO:0008009">
    <property type="term" value="F:chemokine activity"/>
    <property type="evidence" value="ECO:0007669"/>
    <property type="project" value="InterPro"/>
</dbReference>